<proteinExistence type="predicted"/>
<accession>A0ABS4RK02</accession>
<sequence length="91" mass="10431">MLYTLKTGRHIGTKISRTVQEFDGNRLGDKRWKRRKISEAVIISVISVLITVLVFVKDFNSVRLDFSISAFPFIGGWVGYNIGEIIRMKNL</sequence>
<comment type="caution">
    <text evidence="2">The sequence shown here is derived from an EMBL/GenBank/DDBJ whole genome shotgun (WGS) entry which is preliminary data.</text>
</comment>
<gene>
    <name evidence="2" type="ORF">J2Z40_003789</name>
</gene>
<feature type="transmembrane region" description="Helical" evidence="1">
    <location>
        <begin position="68"/>
        <end position="86"/>
    </location>
</feature>
<evidence type="ECO:0000256" key="1">
    <source>
        <dbReference type="SAM" id="Phobius"/>
    </source>
</evidence>
<dbReference type="Proteomes" id="UP001519293">
    <property type="component" value="Unassembled WGS sequence"/>
</dbReference>
<dbReference type="EMBL" id="JAGIKZ010000037">
    <property type="protein sequence ID" value="MBP2243201.1"/>
    <property type="molecule type" value="Genomic_DNA"/>
</dbReference>
<protein>
    <submittedName>
        <fullName evidence="2">Uncharacterized protein</fullName>
    </submittedName>
</protein>
<keyword evidence="1" id="KW-1133">Transmembrane helix</keyword>
<keyword evidence="3" id="KW-1185">Reference proteome</keyword>
<keyword evidence="1" id="KW-0812">Transmembrane</keyword>
<evidence type="ECO:0000313" key="2">
    <source>
        <dbReference type="EMBL" id="MBP2243201.1"/>
    </source>
</evidence>
<reference evidence="2 3" key="1">
    <citation type="submission" date="2021-03" db="EMBL/GenBank/DDBJ databases">
        <title>Genomic Encyclopedia of Type Strains, Phase IV (KMG-IV): sequencing the most valuable type-strain genomes for metagenomic binning, comparative biology and taxonomic classification.</title>
        <authorList>
            <person name="Goeker M."/>
        </authorList>
    </citation>
    <scope>NUCLEOTIDE SEQUENCE [LARGE SCALE GENOMIC DNA]</scope>
    <source>
        <strain evidence="2 3">DSM 26675</strain>
    </source>
</reference>
<name>A0ABS4RK02_9BACI</name>
<keyword evidence="1" id="KW-0472">Membrane</keyword>
<organism evidence="2 3">
    <name type="scientific">Cytobacillus eiseniae</name>
    <dbReference type="NCBI Taxonomy" id="762947"/>
    <lineage>
        <taxon>Bacteria</taxon>
        <taxon>Bacillati</taxon>
        <taxon>Bacillota</taxon>
        <taxon>Bacilli</taxon>
        <taxon>Bacillales</taxon>
        <taxon>Bacillaceae</taxon>
        <taxon>Cytobacillus</taxon>
    </lineage>
</organism>
<evidence type="ECO:0000313" key="3">
    <source>
        <dbReference type="Proteomes" id="UP001519293"/>
    </source>
</evidence>
<feature type="transmembrane region" description="Helical" evidence="1">
    <location>
        <begin position="37"/>
        <end position="56"/>
    </location>
</feature>